<feature type="compositionally biased region" description="Polar residues" evidence="2">
    <location>
        <begin position="998"/>
        <end position="1011"/>
    </location>
</feature>
<comment type="caution">
    <text evidence="4">The sequence shown here is derived from an EMBL/GenBank/DDBJ whole genome shotgun (WGS) entry which is preliminary data.</text>
</comment>
<dbReference type="SMART" id="SM00343">
    <property type="entry name" value="ZnF_C2HC"/>
    <property type="match status" value="1"/>
</dbReference>
<dbReference type="Pfam" id="PF00098">
    <property type="entry name" value="zf-CCHC"/>
    <property type="match status" value="1"/>
</dbReference>
<dbReference type="SUPFAM" id="SSF57756">
    <property type="entry name" value="Retrovirus zinc finger-like domains"/>
    <property type="match status" value="1"/>
</dbReference>
<evidence type="ECO:0000256" key="2">
    <source>
        <dbReference type="SAM" id="MobiDB-lite"/>
    </source>
</evidence>
<dbReference type="GO" id="GO:0006508">
    <property type="term" value="P:proteolysis"/>
    <property type="evidence" value="ECO:0007669"/>
    <property type="project" value="InterPro"/>
</dbReference>
<accession>A0A8S3SUV5</accession>
<feature type="region of interest" description="Disordered" evidence="2">
    <location>
        <begin position="583"/>
        <end position="684"/>
    </location>
</feature>
<keyword evidence="1" id="KW-0863">Zinc-finger</keyword>
<proteinExistence type="predicted"/>
<dbReference type="Gene3D" id="2.40.70.10">
    <property type="entry name" value="Acid Proteases"/>
    <property type="match status" value="1"/>
</dbReference>
<dbReference type="InterPro" id="IPR048270">
    <property type="entry name" value="PNMA_C"/>
</dbReference>
<evidence type="ECO:0000313" key="5">
    <source>
        <dbReference type="Proteomes" id="UP000683360"/>
    </source>
</evidence>
<dbReference type="EMBL" id="CAJPWZ010001839">
    <property type="protein sequence ID" value="CAG2225165.1"/>
    <property type="molecule type" value="Genomic_DNA"/>
</dbReference>
<dbReference type="InterPro" id="IPR010994">
    <property type="entry name" value="RuvA_2-like"/>
</dbReference>
<dbReference type="AlphaFoldDB" id="A0A8S3SUV5"/>
<dbReference type="InterPro" id="IPR001878">
    <property type="entry name" value="Znf_CCHC"/>
</dbReference>
<evidence type="ECO:0000259" key="3">
    <source>
        <dbReference type="PROSITE" id="PS50158"/>
    </source>
</evidence>
<feature type="compositionally biased region" description="Basic residues" evidence="2">
    <location>
        <begin position="605"/>
        <end position="619"/>
    </location>
</feature>
<feature type="region of interest" description="Disordered" evidence="2">
    <location>
        <begin position="357"/>
        <end position="437"/>
    </location>
</feature>
<protein>
    <recommendedName>
        <fullName evidence="3">CCHC-type domain-containing protein</fullName>
    </recommendedName>
</protein>
<keyword evidence="1" id="KW-0479">Metal-binding</keyword>
<feature type="compositionally biased region" description="Polar residues" evidence="2">
    <location>
        <begin position="871"/>
        <end position="883"/>
    </location>
</feature>
<dbReference type="GO" id="GO:0008270">
    <property type="term" value="F:zinc ion binding"/>
    <property type="evidence" value="ECO:0007669"/>
    <property type="project" value="UniProtKB-KW"/>
</dbReference>
<evidence type="ECO:0000256" key="1">
    <source>
        <dbReference type="PROSITE-ProRule" id="PRU00047"/>
    </source>
</evidence>
<dbReference type="Proteomes" id="UP000683360">
    <property type="component" value="Unassembled WGS sequence"/>
</dbReference>
<dbReference type="Gene3D" id="4.10.60.10">
    <property type="entry name" value="Zinc finger, CCHC-type"/>
    <property type="match status" value="1"/>
</dbReference>
<dbReference type="InterPro" id="IPR001969">
    <property type="entry name" value="Aspartic_peptidase_AS"/>
</dbReference>
<dbReference type="SUPFAM" id="SSF50630">
    <property type="entry name" value="Acid proteases"/>
    <property type="match status" value="1"/>
</dbReference>
<dbReference type="InterPro" id="IPR036875">
    <property type="entry name" value="Znf_CCHC_sf"/>
</dbReference>
<dbReference type="GO" id="GO:0004190">
    <property type="term" value="F:aspartic-type endopeptidase activity"/>
    <property type="evidence" value="ECO:0007669"/>
    <property type="project" value="InterPro"/>
</dbReference>
<feature type="compositionally biased region" description="Basic residues" evidence="2">
    <location>
        <begin position="641"/>
        <end position="652"/>
    </location>
</feature>
<feature type="compositionally biased region" description="Low complexity" evidence="2">
    <location>
        <begin position="965"/>
        <end position="974"/>
    </location>
</feature>
<keyword evidence="5" id="KW-1185">Reference proteome</keyword>
<dbReference type="OrthoDB" id="10370756at2759"/>
<feature type="compositionally biased region" description="Low complexity" evidence="2">
    <location>
        <begin position="583"/>
        <end position="600"/>
    </location>
</feature>
<feature type="compositionally biased region" description="Polar residues" evidence="2">
    <location>
        <begin position="357"/>
        <end position="395"/>
    </location>
</feature>
<sequence length="1086" mass="121996">MDTNGPLVGYSGCQSLRTPAAPSSANGQLQARRIRRYSLQRPSNSESITEYRLIFSTMSGFKIKINSSPESVLLHVPGIGTATARRIIVMRNNGITITPEILAQIPYMKNKMSLVSDMIDFSPCEFNDMDNVDVRYQGQPHESQDYETDTHVKSHEGGAANFVSTPFTPGTIRREIAHLQEFNTDTQRWIDQHGSTQAPVQGGEIYQKPYLNQPVFSDSEIAMDTVWNSQVDRTSMRSMPSCIEENEYPTQEMDRCRIFDDNLSCSEESLLPSRTLQPEVIDPAYGPHYVEYEPSDKPDLPSLDRSMSIQHDSTTMIEVQLNQQPRLVGEHCTEYESSTAMKEQHFENTHLNDRFQQSQTGNNQSAQSPPTVANQPINHRATGQQPPQPNINRSNPLPALRSTPPVREREPYQQLPPTANRANQPPCPRSTGQLQSTRQQNYTFPVGTAGQQNRVIDNQQHQPPISHPVNIPHINSHVPPTQQFNRTGLYQPNTNQSGFQQPLNNTMGQQGQPPQAIHNQQEVYRQQPVQHLQNVTAPIHQTQQPFGNIPYQQGRPYQPSTAPNLVQGMTQSGIMTQIGTSMSSITSCSNSDSDSSSSTSGVVYRRSRHKSSRSNKTHSRLSISSRHVSPVEEEASEHSSPHRKNSGKKHDKRRSDRHGQSETDGHHSSSNRHRAKPAPMKQDKKFFFSVPKNLKYTGKGNWKAFYTKFTGYAEAAGWTDKQKREQLCWCLEDKASDFYTVLLESNKDIAFSTVVTKMVKRFGFQEPQETSQIQFQTITQKTEESLADWADRVLSLATQSFKDLSEEYMTKQAVMKFCQGCNDPEAGQHACGFKPVSVENAIDIIKWYQHSRKAVQAHIAQGKTHEVKQASAPTPTAQVSDTPSVHGVGSSKPNIDTRVSQMEQQLRQQREEQQQSMQQMQSLLSSMATLTEEMRHSNRSSGTSPSRDYRSDNTSRGRGQGRRGGYNNRAGNRRSQTPDGACFYCHELGHFKRDCPKLNNSPGSKPPTQNKQTERKSVTMKLPEDQATEGPSNGFTVVGTIGTAQLLRVQVKIQDKLVTALIDTGSEVTIMQDKVFDSLKRKTLCH</sequence>
<feature type="compositionally biased region" description="Basic and acidic residues" evidence="2">
    <location>
        <begin position="653"/>
        <end position="667"/>
    </location>
</feature>
<feature type="region of interest" description="Disordered" evidence="2">
    <location>
        <begin position="932"/>
        <end position="978"/>
    </location>
</feature>
<dbReference type="PANTHER" id="PTHR46888:SF1">
    <property type="entry name" value="RIBONUCLEASE H"/>
    <property type="match status" value="1"/>
</dbReference>
<feature type="region of interest" description="Disordered" evidence="2">
    <location>
        <begin position="861"/>
        <end position="895"/>
    </location>
</feature>
<feature type="domain" description="CCHC-type" evidence="3">
    <location>
        <begin position="982"/>
        <end position="997"/>
    </location>
</feature>
<dbReference type="SUPFAM" id="SSF47781">
    <property type="entry name" value="RuvA domain 2-like"/>
    <property type="match status" value="1"/>
</dbReference>
<name>A0A8S3SUV5_MYTED</name>
<dbReference type="Pfam" id="PF14893">
    <property type="entry name" value="PNMA"/>
    <property type="match status" value="1"/>
</dbReference>
<organism evidence="4 5">
    <name type="scientific">Mytilus edulis</name>
    <name type="common">Blue mussel</name>
    <dbReference type="NCBI Taxonomy" id="6550"/>
    <lineage>
        <taxon>Eukaryota</taxon>
        <taxon>Metazoa</taxon>
        <taxon>Spiralia</taxon>
        <taxon>Lophotrochozoa</taxon>
        <taxon>Mollusca</taxon>
        <taxon>Bivalvia</taxon>
        <taxon>Autobranchia</taxon>
        <taxon>Pteriomorphia</taxon>
        <taxon>Mytilida</taxon>
        <taxon>Mytiloidea</taxon>
        <taxon>Mytilidae</taxon>
        <taxon>Mytilinae</taxon>
        <taxon>Mytilus</taxon>
    </lineage>
</organism>
<feature type="region of interest" description="Disordered" evidence="2">
    <location>
        <begin position="994"/>
        <end position="1018"/>
    </location>
</feature>
<dbReference type="InterPro" id="IPR021109">
    <property type="entry name" value="Peptidase_aspartic_dom_sf"/>
</dbReference>
<reference evidence="4" key="1">
    <citation type="submission" date="2021-03" db="EMBL/GenBank/DDBJ databases">
        <authorList>
            <person name="Bekaert M."/>
        </authorList>
    </citation>
    <scope>NUCLEOTIDE SEQUENCE</scope>
</reference>
<dbReference type="PANTHER" id="PTHR46888">
    <property type="entry name" value="ZINC KNUCKLE DOMAINCONTAINING PROTEIN-RELATED"/>
    <property type="match status" value="1"/>
</dbReference>
<dbReference type="PROSITE" id="PS50158">
    <property type="entry name" value="ZF_CCHC"/>
    <property type="match status" value="1"/>
</dbReference>
<dbReference type="GO" id="GO:0003676">
    <property type="term" value="F:nucleic acid binding"/>
    <property type="evidence" value="ECO:0007669"/>
    <property type="project" value="InterPro"/>
</dbReference>
<evidence type="ECO:0000313" key="4">
    <source>
        <dbReference type="EMBL" id="CAG2225165.1"/>
    </source>
</evidence>
<dbReference type="PROSITE" id="PS00141">
    <property type="entry name" value="ASP_PROTEASE"/>
    <property type="match status" value="1"/>
</dbReference>
<gene>
    <name evidence="4" type="ORF">MEDL_38314</name>
</gene>
<keyword evidence="1" id="KW-0862">Zinc</keyword>